<accession>A0ABY0T5Z4</accession>
<dbReference type="InterPro" id="IPR036291">
    <property type="entry name" value="NAD(P)-bd_dom_sf"/>
</dbReference>
<dbReference type="InterPro" id="IPR050838">
    <property type="entry name" value="Ketopantoate_reductase"/>
</dbReference>
<keyword evidence="6" id="KW-0521">NADP</keyword>
<sequence length="335" mass="36712">MKSSAHIIGAGGIGIAAAACLVRAGWDVTMIESNPEKVAAGCRKEMTLDGQPIQGVHFVHFDEWVPPTDKVVLLCTKTFDNAAILQRLANTQTLVFPIQNGYDRTLEQCSHPAEAIASFVSQCPNNRLSARITRAGALHIGPRRKVSSGERECINALVSAFAKSKLFPVECVADIGPFKSTKLMYNAAISPLAASAGVDNAELLIDPLTQKLFFALLRENYSILRHAGLRLEKIGPFHPDTVMRILQTPLLPRLMGLFFRPSLRGTYCSMSPDMGSGYTEIDAYNGHLIRLAGYFPCPINNAVINLVDRISRERLVQTRTHLHHLVMSLPNGVLN</sequence>
<gene>
    <name evidence="12" type="ORF">SAMN05216402_0233</name>
</gene>
<feature type="domain" description="Ketopantoate reductase N-terminal" evidence="10">
    <location>
        <begin position="6"/>
        <end position="123"/>
    </location>
</feature>
<evidence type="ECO:0000256" key="5">
    <source>
        <dbReference type="ARBA" id="ARBA00022655"/>
    </source>
</evidence>
<evidence type="ECO:0000259" key="11">
    <source>
        <dbReference type="Pfam" id="PF08546"/>
    </source>
</evidence>
<dbReference type="InterPro" id="IPR013328">
    <property type="entry name" value="6PGD_dom2"/>
</dbReference>
<evidence type="ECO:0000259" key="10">
    <source>
        <dbReference type="Pfam" id="PF02558"/>
    </source>
</evidence>
<evidence type="ECO:0000313" key="12">
    <source>
        <dbReference type="EMBL" id="SDQ29394.1"/>
    </source>
</evidence>
<dbReference type="PANTHER" id="PTHR43765">
    <property type="entry name" value="2-DEHYDROPANTOATE 2-REDUCTASE-RELATED"/>
    <property type="match status" value="1"/>
</dbReference>
<keyword evidence="5" id="KW-0566">Pantothenate biosynthesis</keyword>
<feature type="domain" description="Ketopantoate reductase C-terminal" evidence="11">
    <location>
        <begin position="180"/>
        <end position="309"/>
    </location>
</feature>
<dbReference type="InterPro" id="IPR013332">
    <property type="entry name" value="KPR_N"/>
</dbReference>
<dbReference type="Pfam" id="PF02558">
    <property type="entry name" value="ApbA"/>
    <property type="match status" value="1"/>
</dbReference>
<dbReference type="Gene3D" id="1.10.1040.10">
    <property type="entry name" value="N-(1-d-carboxylethyl)-l-norvaline Dehydrogenase, domain 2"/>
    <property type="match status" value="1"/>
</dbReference>
<dbReference type="PROSITE" id="PS51257">
    <property type="entry name" value="PROKAR_LIPOPROTEIN"/>
    <property type="match status" value="1"/>
</dbReference>
<evidence type="ECO:0000256" key="2">
    <source>
        <dbReference type="ARBA" id="ARBA00007870"/>
    </source>
</evidence>
<dbReference type="EC" id="1.1.1.169" evidence="3"/>
<comment type="catalytic activity">
    <reaction evidence="9">
        <text>(R)-pantoate + NADP(+) = 2-dehydropantoate + NADPH + H(+)</text>
        <dbReference type="Rhea" id="RHEA:16233"/>
        <dbReference type="ChEBI" id="CHEBI:11561"/>
        <dbReference type="ChEBI" id="CHEBI:15378"/>
        <dbReference type="ChEBI" id="CHEBI:15980"/>
        <dbReference type="ChEBI" id="CHEBI:57783"/>
        <dbReference type="ChEBI" id="CHEBI:58349"/>
        <dbReference type="EC" id="1.1.1.169"/>
    </reaction>
</comment>
<evidence type="ECO:0000256" key="7">
    <source>
        <dbReference type="ARBA" id="ARBA00023002"/>
    </source>
</evidence>
<organism evidence="12 13">
    <name type="scientific">Nitrosospira multiformis</name>
    <dbReference type="NCBI Taxonomy" id="1231"/>
    <lineage>
        <taxon>Bacteria</taxon>
        <taxon>Pseudomonadati</taxon>
        <taxon>Pseudomonadota</taxon>
        <taxon>Betaproteobacteria</taxon>
        <taxon>Nitrosomonadales</taxon>
        <taxon>Nitrosomonadaceae</taxon>
        <taxon>Nitrosospira</taxon>
    </lineage>
</organism>
<dbReference type="Gene3D" id="3.40.50.720">
    <property type="entry name" value="NAD(P)-binding Rossmann-like Domain"/>
    <property type="match status" value="1"/>
</dbReference>
<evidence type="ECO:0000313" key="13">
    <source>
        <dbReference type="Proteomes" id="UP000183471"/>
    </source>
</evidence>
<name>A0ABY0T5Z4_9PROT</name>
<comment type="similarity">
    <text evidence="2">Belongs to the ketopantoate reductase family.</text>
</comment>
<dbReference type="InterPro" id="IPR008927">
    <property type="entry name" value="6-PGluconate_DH-like_C_sf"/>
</dbReference>
<proteinExistence type="inferred from homology"/>
<dbReference type="InterPro" id="IPR013752">
    <property type="entry name" value="KPA_reductase"/>
</dbReference>
<dbReference type="Pfam" id="PF08546">
    <property type="entry name" value="ApbA_C"/>
    <property type="match status" value="1"/>
</dbReference>
<dbReference type="EMBL" id="FNKY01000001">
    <property type="protein sequence ID" value="SDQ29394.1"/>
    <property type="molecule type" value="Genomic_DNA"/>
</dbReference>
<evidence type="ECO:0000256" key="6">
    <source>
        <dbReference type="ARBA" id="ARBA00022857"/>
    </source>
</evidence>
<evidence type="ECO:0000256" key="4">
    <source>
        <dbReference type="ARBA" id="ARBA00019465"/>
    </source>
</evidence>
<evidence type="ECO:0000256" key="3">
    <source>
        <dbReference type="ARBA" id="ARBA00013014"/>
    </source>
</evidence>
<comment type="pathway">
    <text evidence="1">Cofactor biosynthesis; (R)-pantothenate biosynthesis; (R)-pantoate from 3-methyl-2-oxobutanoate: step 2/2.</text>
</comment>
<evidence type="ECO:0000256" key="8">
    <source>
        <dbReference type="ARBA" id="ARBA00032024"/>
    </source>
</evidence>
<comment type="caution">
    <text evidence="12">The sequence shown here is derived from an EMBL/GenBank/DDBJ whole genome shotgun (WGS) entry which is preliminary data.</text>
</comment>
<evidence type="ECO:0000256" key="1">
    <source>
        <dbReference type="ARBA" id="ARBA00004994"/>
    </source>
</evidence>
<reference evidence="12 13" key="1">
    <citation type="submission" date="2016-10" db="EMBL/GenBank/DDBJ databases">
        <authorList>
            <person name="Varghese N."/>
            <person name="Submissions S."/>
        </authorList>
    </citation>
    <scope>NUCLEOTIDE SEQUENCE [LARGE SCALE GENOMIC DNA]</scope>
    <source>
        <strain evidence="12 13">Nl1</strain>
    </source>
</reference>
<dbReference type="Proteomes" id="UP000183471">
    <property type="component" value="Unassembled WGS sequence"/>
</dbReference>
<keyword evidence="7" id="KW-0560">Oxidoreductase</keyword>
<dbReference type="SUPFAM" id="SSF51735">
    <property type="entry name" value="NAD(P)-binding Rossmann-fold domains"/>
    <property type="match status" value="1"/>
</dbReference>
<dbReference type="SUPFAM" id="SSF48179">
    <property type="entry name" value="6-phosphogluconate dehydrogenase C-terminal domain-like"/>
    <property type="match status" value="1"/>
</dbReference>
<protein>
    <recommendedName>
        <fullName evidence="4">2-dehydropantoate 2-reductase</fullName>
        <ecNumber evidence="3">1.1.1.169</ecNumber>
    </recommendedName>
    <alternativeName>
        <fullName evidence="8">Ketopantoate reductase</fullName>
    </alternativeName>
</protein>
<evidence type="ECO:0000256" key="9">
    <source>
        <dbReference type="ARBA" id="ARBA00048793"/>
    </source>
</evidence>
<dbReference type="PANTHER" id="PTHR43765:SF2">
    <property type="entry name" value="2-DEHYDROPANTOATE 2-REDUCTASE"/>
    <property type="match status" value="1"/>
</dbReference>
<dbReference type="RefSeq" id="WP_074630421.1">
    <property type="nucleotide sequence ID" value="NZ_FNKY01000001.1"/>
</dbReference>
<keyword evidence="13" id="KW-1185">Reference proteome</keyword>